<feature type="signal peptide" evidence="1">
    <location>
        <begin position="1"/>
        <end position="19"/>
    </location>
</feature>
<keyword evidence="3" id="KW-1185">Reference proteome</keyword>
<evidence type="ECO:0000313" key="3">
    <source>
        <dbReference type="Proteomes" id="UP000295706"/>
    </source>
</evidence>
<evidence type="ECO:0000256" key="1">
    <source>
        <dbReference type="SAM" id="SignalP"/>
    </source>
</evidence>
<proteinExistence type="predicted"/>
<feature type="chain" id="PRO_5020615498" evidence="1">
    <location>
        <begin position="20"/>
        <end position="136"/>
    </location>
</feature>
<sequence length="136" mass="15310">MKKVCFLICVLLATISCQNQESINLASSPETVKTALLFPAGLRISQFDEEGKSMTSSVSEFFFVFLQDGTVTATRTDEVIVGNYFVFSDDGITELRLGFPKNSPLSELDDDWYFISNDSSSIRFEDNEDVLEFQFL</sequence>
<reference evidence="2 3" key="1">
    <citation type="submission" date="2019-02" db="EMBL/GenBank/DDBJ databases">
        <title>Arundinibacter roseus gen. nov., sp. nov., a new member of the family Cytophagaceae.</title>
        <authorList>
            <person name="Szuroczki S."/>
            <person name="Khayer B."/>
            <person name="Sproer C."/>
            <person name="Toumi M."/>
            <person name="Szabo A."/>
            <person name="Felfoldi T."/>
            <person name="Schumann P."/>
            <person name="Toth E."/>
        </authorList>
    </citation>
    <scope>NUCLEOTIDE SEQUENCE [LARGE SCALE GENOMIC DNA]</scope>
    <source>
        <strain evidence="2 3">DMA-k-7a</strain>
    </source>
</reference>
<dbReference type="Proteomes" id="UP000295706">
    <property type="component" value="Unassembled WGS sequence"/>
</dbReference>
<dbReference type="AlphaFoldDB" id="A0A4R4KKI4"/>
<name>A0A4R4KKI4_9BACT</name>
<protein>
    <submittedName>
        <fullName evidence="2">Uncharacterized protein</fullName>
    </submittedName>
</protein>
<evidence type="ECO:0000313" key="2">
    <source>
        <dbReference type="EMBL" id="TDB67472.1"/>
    </source>
</evidence>
<dbReference type="OrthoDB" id="828208at2"/>
<keyword evidence="1" id="KW-0732">Signal</keyword>
<dbReference type="EMBL" id="SMJU01000003">
    <property type="protein sequence ID" value="TDB67472.1"/>
    <property type="molecule type" value="Genomic_DNA"/>
</dbReference>
<gene>
    <name evidence="2" type="ORF">EZE20_05865</name>
</gene>
<comment type="caution">
    <text evidence="2">The sequence shown here is derived from an EMBL/GenBank/DDBJ whole genome shotgun (WGS) entry which is preliminary data.</text>
</comment>
<organism evidence="2 3">
    <name type="scientific">Arundinibacter roseus</name>
    <dbReference type="NCBI Taxonomy" id="2070510"/>
    <lineage>
        <taxon>Bacteria</taxon>
        <taxon>Pseudomonadati</taxon>
        <taxon>Bacteroidota</taxon>
        <taxon>Cytophagia</taxon>
        <taxon>Cytophagales</taxon>
        <taxon>Spirosomataceae</taxon>
        <taxon>Arundinibacter</taxon>
    </lineage>
</organism>
<dbReference type="RefSeq" id="WP_132115486.1">
    <property type="nucleotide sequence ID" value="NZ_SMJU01000003.1"/>
</dbReference>
<accession>A0A4R4KKI4</accession>
<dbReference type="PROSITE" id="PS51257">
    <property type="entry name" value="PROKAR_LIPOPROTEIN"/>
    <property type="match status" value="1"/>
</dbReference>